<protein>
    <submittedName>
        <fullName evidence="2">Unannotated protein</fullName>
    </submittedName>
</protein>
<dbReference type="EMBL" id="CAFBPA010000202">
    <property type="protein sequence ID" value="CAB5014359.1"/>
    <property type="molecule type" value="Genomic_DNA"/>
</dbReference>
<feature type="compositionally biased region" description="Polar residues" evidence="1">
    <location>
        <begin position="25"/>
        <end position="47"/>
    </location>
</feature>
<evidence type="ECO:0000313" key="2">
    <source>
        <dbReference type="EMBL" id="CAB5014359.1"/>
    </source>
</evidence>
<reference evidence="2" key="1">
    <citation type="submission" date="2020-05" db="EMBL/GenBank/DDBJ databases">
        <authorList>
            <person name="Chiriac C."/>
            <person name="Salcher M."/>
            <person name="Ghai R."/>
            <person name="Kavagutti S V."/>
        </authorList>
    </citation>
    <scope>NUCLEOTIDE SEQUENCE</scope>
</reference>
<feature type="region of interest" description="Disordered" evidence="1">
    <location>
        <begin position="1"/>
        <end position="63"/>
    </location>
</feature>
<feature type="compositionally biased region" description="Gly residues" evidence="1">
    <location>
        <begin position="1"/>
        <end position="12"/>
    </location>
</feature>
<organism evidence="2">
    <name type="scientific">freshwater metagenome</name>
    <dbReference type="NCBI Taxonomy" id="449393"/>
    <lineage>
        <taxon>unclassified sequences</taxon>
        <taxon>metagenomes</taxon>
        <taxon>ecological metagenomes</taxon>
    </lineage>
</organism>
<gene>
    <name evidence="2" type="ORF">UFOPK4043_01228</name>
</gene>
<name>A0A6J7QDN3_9ZZZZ</name>
<dbReference type="AlphaFoldDB" id="A0A6J7QDN3"/>
<evidence type="ECO:0000256" key="1">
    <source>
        <dbReference type="SAM" id="MobiDB-lite"/>
    </source>
</evidence>
<sequence>MTATLPGGGSGMSGEVVAEELADSQPRTTHTVRPSASIKGVSTQNPFRPSWGRWRTTTCVDRS</sequence>
<proteinExistence type="predicted"/>
<accession>A0A6J7QDN3</accession>